<feature type="binding site" evidence="3">
    <location>
        <position position="190"/>
    </location>
    <ligand>
        <name>a divalent metal cation</name>
        <dbReference type="ChEBI" id="CHEBI:60240"/>
    </ligand>
</feature>
<feature type="binding site" evidence="3">
    <location>
        <position position="194"/>
    </location>
    <ligand>
        <name>a divalent metal cation</name>
        <dbReference type="ChEBI" id="CHEBI:60240"/>
    </ligand>
</feature>
<gene>
    <name evidence="5" type="ORF">E6K71_03850</name>
</gene>
<proteinExistence type="inferred from homology"/>
<dbReference type="Proteomes" id="UP000316292">
    <property type="component" value="Unassembled WGS sequence"/>
</dbReference>
<protein>
    <submittedName>
        <fullName evidence="5">DUF664 domain-containing protein</fullName>
    </submittedName>
</protein>
<evidence type="ECO:0000256" key="4">
    <source>
        <dbReference type="SAM" id="MobiDB-lite"/>
    </source>
</evidence>
<feature type="compositionally biased region" description="Polar residues" evidence="4">
    <location>
        <begin position="34"/>
        <end position="43"/>
    </location>
</feature>
<comment type="similarity">
    <text evidence="1">Belongs to the DinB family.</text>
</comment>
<dbReference type="EMBL" id="VBOR01000049">
    <property type="protein sequence ID" value="TMQ49860.1"/>
    <property type="molecule type" value="Genomic_DNA"/>
</dbReference>
<name>A0A538SES7_UNCEI</name>
<evidence type="ECO:0000256" key="1">
    <source>
        <dbReference type="ARBA" id="ARBA00008635"/>
    </source>
</evidence>
<evidence type="ECO:0000256" key="3">
    <source>
        <dbReference type="PIRSR" id="PIRSR607837-1"/>
    </source>
</evidence>
<keyword evidence="2 3" id="KW-0479">Metal-binding</keyword>
<sequence>MRSRGRTRGPTSCACPPPNPAWPSTPSRSGIDASRNSTGSSKRGTVARDTMTQERMGLADYFEQTWKAREKLLDAAEKLTPGEWAREFEFSWKSMQLLFAHIIEVERSWMLEDIRGKKYESESQTDIKTRYATPALTRTEGREVADLTRAVLAEYASPAKLQETREAGGAEPGTRVLLTVEQILTHVFTHELRHQGQLQVVLRLLGKKAPNADWF</sequence>
<evidence type="ECO:0000313" key="5">
    <source>
        <dbReference type="EMBL" id="TMQ49860.1"/>
    </source>
</evidence>
<dbReference type="InterPro" id="IPR034660">
    <property type="entry name" value="DinB/YfiT-like"/>
</dbReference>
<dbReference type="Pfam" id="PF05163">
    <property type="entry name" value="DinB"/>
    <property type="match status" value="1"/>
</dbReference>
<accession>A0A538SES7</accession>
<dbReference type="AlphaFoldDB" id="A0A538SES7"/>
<dbReference type="InterPro" id="IPR007837">
    <property type="entry name" value="DinB"/>
</dbReference>
<dbReference type="PANTHER" id="PTHR37302:SF3">
    <property type="entry name" value="DAMAGE-INDUCIBLE PROTEIN DINB"/>
    <property type="match status" value="1"/>
</dbReference>
<dbReference type="SUPFAM" id="SSF109854">
    <property type="entry name" value="DinB/YfiT-like putative metalloenzymes"/>
    <property type="match status" value="1"/>
</dbReference>
<feature type="binding site" evidence="3">
    <location>
        <position position="101"/>
    </location>
    <ligand>
        <name>a divalent metal cation</name>
        <dbReference type="ChEBI" id="CHEBI:60240"/>
    </ligand>
</feature>
<dbReference type="GO" id="GO:0046872">
    <property type="term" value="F:metal ion binding"/>
    <property type="evidence" value="ECO:0007669"/>
    <property type="project" value="UniProtKB-KW"/>
</dbReference>
<evidence type="ECO:0000256" key="2">
    <source>
        <dbReference type="ARBA" id="ARBA00022723"/>
    </source>
</evidence>
<organism evidence="5 6">
    <name type="scientific">Eiseniibacteriota bacterium</name>
    <dbReference type="NCBI Taxonomy" id="2212470"/>
    <lineage>
        <taxon>Bacteria</taxon>
        <taxon>Candidatus Eiseniibacteriota</taxon>
    </lineage>
</organism>
<comment type="caution">
    <text evidence="5">The sequence shown here is derived from an EMBL/GenBank/DDBJ whole genome shotgun (WGS) entry which is preliminary data.</text>
</comment>
<reference evidence="5 6" key="1">
    <citation type="journal article" date="2019" name="Nat. Microbiol.">
        <title>Mediterranean grassland soil C-N compound turnover is dependent on rainfall and depth, and is mediated by genomically divergent microorganisms.</title>
        <authorList>
            <person name="Diamond S."/>
            <person name="Andeer P.F."/>
            <person name="Li Z."/>
            <person name="Crits-Christoph A."/>
            <person name="Burstein D."/>
            <person name="Anantharaman K."/>
            <person name="Lane K.R."/>
            <person name="Thomas B.C."/>
            <person name="Pan C."/>
            <person name="Northen T.R."/>
            <person name="Banfield J.F."/>
        </authorList>
    </citation>
    <scope>NUCLEOTIDE SEQUENCE [LARGE SCALE GENOMIC DNA]</scope>
    <source>
        <strain evidence="5">WS_1</strain>
    </source>
</reference>
<dbReference type="Gene3D" id="1.20.120.450">
    <property type="entry name" value="dinb family like domain"/>
    <property type="match status" value="1"/>
</dbReference>
<dbReference type="PANTHER" id="PTHR37302">
    <property type="entry name" value="SLR1116 PROTEIN"/>
    <property type="match status" value="1"/>
</dbReference>
<evidence type="ECO:0000313" key="6">
    <source>
        <dbReference type="Proteomes" id="UP000316292"/>
    </source>
</evidence>
<feature type="region of interest" description="Disordered" evidence="4">
    <location>
        <begin position="1"/>
        <end position="50"/>
    </location>
</feature>